<dbReference type="InterPro" id="IPR011990">
    <property type="entry name" value="TPR-like_helical_dom_sf"/>
</dbReference>
<sequence length="225" mass="24438">MRSFLLSMLFGLLTGTSNAQPYGHYDPVQLLKITETPSGKRYSIKGEYLDQMLNDLSAHAKNYPPKFDTPEDQKRAIQDVKTFSGMLDIVTSGPTPNQELLVRAGQLNSLGHNLDIEGAAAKANANFQKLLAASPADPRGNYLYGSFLAGIGKPKEALTFLDKALALGVADSAYALGMTHLALGDKTQALKNFENYQLRNPNDPSINQLIDAIRNGKLELKATPS</sequence>
<dbReference type="Proteomes" id="UP000317365">
    <property type="component" value="Chromosome"/>
</dbReference>
<evidence type="ECO:0000313" key="3">
    <source>
        <dbReference type="EMBL" id="QDL56551.1"/>
    </source>
</evidence>
<feature type="signal peptide" evidence="2">
    <location>
        <begin position="1"/>
        <end position="19"/>
    </location>
</feature>
<feature type="chain" id="PRO_5021846996" description="Tetratricopeptide repeat protein" evidence="2">
    <location>
        <begin position="20"/>
        <end position="225"/>
    </location>
</feature>
<name>A0A515EV38_9BURK</name>
<dbReference type="SUPFAM" id="SSF48452">
    <property type="entry name" value="TPR-like"/>
    <property type="match status" value="1"/>
</dbReference>
<dbReference type="KEGG" id="rhg:EXZ61_21655"/>
<reference evidence="4" key="1">
    <citation type="submission" date="2019-02" db="EMBL/GenBank/DDBJ databases">
        <title>Complete genome sequence of Rhodoferax sp. Gr-4.</title>
        <authorList>
            <person name="Jin L."/>
        </authorList>
    </citation>
    <scope>NUCLEOTIDE SEQUENCE [LARGE SCALE GENOMIC DNA]</scope>
    <source>
        <strain evidence="4">Gr-4</strain>
    </source>
</reference>
<dbReference type="AlphaFoldDB" id="A0A515EV38"/>
<dbReference type="PROSITE" id="PS50005">
    <property type="entry name" value="TPR"/>
    <property type="match status" value="1"/>
</dbReference>
<dbReference type="InterPro" id="IPR019734">
    <property type="entry name" value="TPR_rpt"/>
</dbReference>
<dbReference type="RefSeq" id="WP_142813986.1">
    <property type="nucleotide sequence ID" value="NZ_CP036282.1"/>
</dbReference>
<dbReference type="Gene3D" id="1.25.40.10">
    <property type="entry name" value="Tetratricopeptide repeat domain"/>
    <property type="match status" value="1"/>
</dbReference>
<keyword evidence="2" id="KW-0732">Signal</keyword>
<accession>A0A515EV38</accession>
<evidence type="ECO:0000256" key="2">
    <source>
        <dbReference type="SAM" id="SignalP"/>
    </source>
</evidence>
<reference evidence="4" key="2">
    <citation type="journal article" date="2020" name="Int. J. Syst. Evol. Microbiol.">
        <title>Genomic insights into a novel species Rhodoferax aquaticus sp. nov., isolated from freshwater.</title>
        <authorList>
            <person name="Li T."/>
            <person name="Zhuo Y."/>
            <person name="Jin C.Z."/>
            <person name="Wu X."/>
            <person name="Ko S.R."/>
            <person name="Jin F.J."/>
            <person name="Ahn C.Y."/>
            <person name="Oh H.M."/>
            <person name="Lee H.G."/>
            <person name="Jin L."/>
        </authorList>
    </citation>
    <scope>NUCLEOTIDE SEQUENCE [LARGE SCALE GENOMIC DNA]</scope>
    <source>
        <strain evidence="4">Gr-4</strain>
    </source>
</reference>
<proteinExistence type="predicted"/>
<dbReference type="Pfam" id="PF14559">
    <property type="entry name" value="TPR_19"/>
    <property type="match status" value="1"/>
</dbReference>
<organism evidence="3 4">
    <name type="scientific">Rhodoferax aquaticus</name>
    <dbReference type="NCBI Taxonomy" id="2527691"/>
    <lineage>
        <taxon>Bacteria</taxon>
        <taxon>Pseudomonadati</taxon>
        <taxon>Pseudomonadota</taxon>
        <taxon>Betaproteobacteria</taxon>
        <taxon>Burkholderiales</taxon>
        <taxon>Comamonadaceae</taxon>
        <taxon>Rhodoferax</taxon>
    </lineage>
</organism>
<gene>
    <name evidence="3" type="ORF">EXZ61_21655</name>
</gene>
<evidence type="ECO:0000313" key="4">
    <source>
        <dbReference type="Proteomes" id="UP000317365"/>
    </source>
</evidence>
<keyword evidence="1" id="KW-0802">TPR repeat</keyword>
<keyword evidence="4" id="KW-1185">Reference proteome</keyword>
<protein>
    <recommendedName>
        <fullName evidence="5">Tetratricopeptide repeat protein</fullName>
    </recommendedName>
</protein>
<evidence type="ECO:0008006" key="5">
    <source>
        <dbReference type="Google" id="ProtNLM"/>
    </source>
</evidence>
<evidence type="ECO:0000256" key="1">
    <source>
        <dbReference type="PROSITE-ProRule" id="PRU00339"/>
    </source>
</evidence>
<dbReference type="EMBL" id="CP036282">
    <property type="protein sequence ID" value="QDL56551.1"/>
    <property type="molecule type" value="Genomic_DNA"/>
</dbReference>
<feature type="repeat" description="TPR" evidence="1">
    <location>
        <begin position="170"/>
        <end position="203"/>
    </location>
</feature>